<evidence type="ECO:0000313" key="2">
    <source>
        <dbReference type="Proteomes" id="UP000824071"/>
    </source>
</evidence>
<gene>
    <name evidence="1" type="ORF">IAC53_03330</name>
</gene>
<comment type="caution">
    <text evidence="1">The sequence shown here is derived from an EMBL/GenBank/DDBJ whole genome shotgun (WGS) entry which is preliminary data.</text>
</comment>
<proteinExistence type="predicted"/>
<reference evidence="1" key="2">
    <citation type="journal article" date="2021" name="PeerJ">
        <title>Extensive microbial diversity within the chicken gut microbiome revealed by metagenomics and culture.</title>
        <authorList>
            <person name="Gilroy R."/>
            <person name="Ravi A."/>
            <person name="Getino M."/>
            <person name="Pursley I."/>
            <person name="Horton D.L."/>
            <person name="Alikhan N.F."/>
            <person name="Baker D."/>
            <person name="Gharbi K."/>
            <person name="Hall N."/>
            <person name="Watson M."/>
            <person name="Adriaenssens E.M."/>
            <person name="Foster-Nyarko E."/>
            <person name="Jarju S."/>
            <person name="Secka A."/>
            <person name="Antonio M."/>
            <person name="Oren A."/>
            <person name="Chaudhuri R.R."/>
            <person name="La Ragione R."/>
            <person name="Hildebrand F."/>
            <person name="Pallen M.J."/>
        </authorList>
    </citation>
    <scope>NUCLEOTIDE SEQUENCE</scope>
    <source>
        <strain evidence="1">ChiGjej1B1-19959</strain>
    </source>
</reference>
<dbReference type="Proteomes" id="UP000824071">
    <property type="component" value="Unassembled WGS sequence"/>
</dbReference>
<accession>A0A9D1LCK9</accession>
<dbReference type="EMBL" id="DVMW01000024">
    <property type="protein sequence ID" value="HIU35623.1"/>
    <property type="molecule type" value="Genomic_DNA"/>
</dbReference>
<protein>
    <submittedName>
        <fullName evidence="1">YabP/YqfC family sporulation protein</fullName>
    </submittedName>
</protein>
<reference evidence="1" key="1">
    <citation type="submission" date="2020-10" db="EMBL/GenBank/DDBJ databases">
        <authorList>
            <person name="Gilroy R."/>
        </authorList>
    </citation>
    <scope>NUCLEOTIDE SEQUENCE</scope>
    <source>
        <strain evidence="1">ChiGjej1B1-19959</strain>
    </source>
</reference>
<evidence type="ECO:0000313" key="1">
    <source>
        <dbReference type="EMBL" id="HIU35623.1"/>
    </source>
</evidence>
<organism evidence="1 2">
    <name type="scientific">Candidatus Fimenecus excrementigallinarum</name>
    <dbReference type="NCBI Taxonomy" id="2840816"/>
    <lineage>
        <taxon>Bacteria</taxon>
        <taxon>Bacillati</taxon>
        <taxon>Bacillota</taxon>
        <taxon>Clostridia</taxon>
        <taxon>Candidatus Fimenecus</taxon>
    </lineage>
</organism>
<dbReference type="InterPro" id="IPR022476">
    <property type="entry name" value="Spore_YabP/YqfC"/>
</dbReference>
<sequence>MRKRSKTPSAKPQNPVEQAFDLPEMLHAGVPRLELQGNRELALDGCRGLLEYTETRIRLHAGALLLTVEGTALCIRTYSDSQTVITGDIRALAFESVTA</sequence>
<dbReference type="Pfam" id="PF07873">
    <property type="entry name" value="YabP"/>
    <property type="match status" value="1"/>
</dbReference>
<dbReference type="AlphaFoldDB" id="A0A9D1LCK9"/>
<name>A0A9D1LCK9_9FIRM</name>